<evidence type="ECO:0000313" key="3">
    <source>
        <dbReference type="EMBL" id="VFT93549.1"/>
    </source>
</evidence>
<evidence type="ECO:0000313" key="4">
    <source>
        <dbReference type="Proteomes" id="UP000332933"/>
    </source>
</evidence>
<dbReference type="EMBL" id="VJMH01005985">
    <property type="protein sequence ID" value="KAF0692080.1"/>
    <property type="molecule type" value="Genomic_DNA"/>
</dbReference>
<proteinExistence type="predicted"/>
<accession>A0A485L9D1</accession>
<reference evidence="2" key="2">
    <citation type="submission" date="2019-06" db="EMBL/GenBank/DDBJ databases">
        <title>Genomics analysis of Aphanomyces spp. identifies a new class of oomycete effector associated with host adaptation.</title>
        <authorList>
            <person name="Gaulin E."/>
        </authorList>
    </citation>
    <scope>NUCLEOTIDE SEQUENCE</scope>
    <source>
        <strain evidence="2">CBS 578.67</strain>
    </source>
</reference>
<dbReference type="Proteomes" id="UP000332933">
    <property type="component" value="Unassembled WGS sequence"/>
</dbReference>
<feature type="region of interest" description="Disordered" evidence="1">
    <location>
        <begin position="44"/>
        <end position="67"/>
    </location>
</feature>
<organism evidence="3 4">
    <name type="scientific">Aphanomyces stellatus</name>
    <dbReference type="NCBI Taxonomy" id="120398"/>
    <lineage>
        <taxon>Eukaryota</taxon>
        <taxon>Sar</taxon>
        <taxon>Stramenopiles</taxon>
        <taxon>Oomycota</taxon>
        <taxon>Saprolegniomycetes</taxon>
        <taxon>Saprolegniales</taxon>
        <taxon>Verrucalvaceae</taxon>
        <taxon>Aphanomyces</taxon>
    </lineage>
</organism>
<dbReference type="EMBL" id="CAADRA010006006">
    <property type="protein sequence ID" value="VFT93549.1"/>
    <property type="molecule type" value="Genomic_DNA"/>
</dbReference>
<reference evidence="3 4" key="1">
    <citation type="submission" date="2019-03" db="EMBL/GenBank/DDBJ databases">
        <authorList>
            <person name="Gaulin E."/>
            <person name="Dumas B."/>
        </authorList>
    </citation>
    <scope>NUCLEOTIDE SEQUENCE [LARGE SCALE GENOMIC DNA]</scope>
    <source>
        <strain evidence="3">CBS 568.67</strain>
    </source>
</reference>
<protein>
    <submittedName>
        <fullName evidence="3">Aste57867_16784 protein</fullName>
    </submittedName>
</protein>
<name>A0A485L9D1_9STRA</name>
<keyword evidence="4" id="KW-1185">Reference proteome</keyword>
<gene>
    <name evidence="3" type="primary">Aste57867_16784</name>
    <name evidence="2" type="ORF">As57867_016727</name>
    <name evidence="3" type="ORF">ASTE57867_16784</name>
</gene>
<evidence type="ECO:0000313" key="2">
    <source>
        <dbReference type="EMBL" id="KAF0692080.1"/>
    </source>
</evidence>
<dbReference type="AlphaFoldDB" id="A0A485L9D1"/>
<feature type="compositionally biased region" description="Low complexity" evidence="1">
    <location>
        <begin position="49"/>
        <end position="59"/>
    </location>
</feature>
<sequence>MCSVPPNSVVDTPFLEFPITTCPTHERFVTRRPGNLQAILSRPSMDAISSPSSPELSNSSPPPPTAAAASLASQRQYESDRKRRYRAEQRIHRRALKAEVDVLEHQLKWLQERQAWRMQATRLFRGMCTSMDLNRDLRGQICRHRDLVRVLSRWVQASIHPRPLAMRRCTPWLDSTLLADPVARQYGLRWLTDRVYHSAMVAHGALSSSNVDDIATVEIHTDGTDDLGAIESHFQSTVLANNGAIADCMWSLFTERRRSTVHTIEILVNDGHLLYLRVYDSLHDTMSCILLRRYDLPTRVVFARLFLRTDECFPLQPNEVRPHAFGWTIMERITDDVTLYSSRLMQFAPVTTDGELSVERIAAVFGVAEPTRLARPTILAQIQTNALRNLVNQRRQTDLLLHERLHERRLVRADDETPLGDRSKAS</sequence>
<evidence type="ECO:0000256" key="1">
    <source>
        <dbReference type="SAM" id="MobiDB-lite"/>
    </source>
</evidence>